<dbReference type="AlphaFoldDB" id="A0A4Y2WSY6"/>
<protein>
    <submittedName>
        <fullName evidence="1">Uncharacterized protein</fullName>
    </submittedName>
</protein>
<dbReference type="EMBL" id="BGPR01065018">
    <property type="protein sequence ID" value="GBO39888.1"/>
    <property type="molecule type" value="Genomic_DNA"/>
</dbReference>
<sequence>MNTKRNKHLWEDNGFHPKAGRACSASKVGLPQHYSSRICLDRPAAAMASVLMQSWPITGPRPDPPPTQEAALSLVERPTAHHTIPQEKLEFHLTYLALPTHLLLVGTPRDRAYKKIIFPHTVQCS</sequence>
<proteinExistence type="predicted"/>
<name>A0A4Y2WSY6_ARAVE</name>
<comment type="caution">
    <text evidence="1">The sequence shown here is derived from an EMBL/GenBank/DDBJ whole genome shotgun (WGS) entry which is preliminary data.</text>
</comment>
<reference evidence="1 2" key="1">
    <citation type="journal article" date="2019" name="Sci. Rep.">
        <title>Orb-weaving spider Araneus ventricosus genome elucidates the spidroin gene catalogue.</title>
        <authorList>
            <person name="Kono N."/>
            <person name="Nakamura H."/>
            <person name="Ohtoshi R."/>
            <person name="Moran D.A.P."/>
            <person name="Shinohara A."/>
            <person name="Yoshida Y."/>
            <person name="Fujiwara M."/>
            <person name="Mori M."/>
            <person name="Tomita M."/>
            <person name="Arakawa K."/>
        </authorList>
    </citation>
    <scope>NUCLEOTIDE SEQUENCE [LARGE SCALE GENOMIC DNA]</scope>
</reference>
<evidence type="ECO:0000313" key="2">
    <source>
        <dbReference type="Proteomes" id="UP000499080"/>
    </source>
</evidence>
<accession>A0A4Y2WSY6</accession>
<keyword evidence="2" id="KW-1185">Reference proteome</keyword>
<gene>
    <name evidence="1" type="ORF">AVEN_196801_1</name>
</gene>
<evidence type="ECO:0000313" key="1">
    <source>
        <dbReference type="EMBL" id="GBO39888.1"/>
    </source>
</evidence>
<organism evidence="1 2">
    <name type="scientific">Araneus ventricosus</name>
    <name type="common">Orbweaver spider</name>
    <name type="synonym">Epeira ventricosa</name>
    <dbReference type="NCBI Taxonomy" id="182803"/>
    <lineage>
        <taxon>Eukaryota</taxon>
        <taxon>Metazoa</taxon>
        <taxon>Ecdysozoa</taxon>
        <taxon>Arthropoda</taxon>
        <taxon>Chelicerata</taxon>
        <taxon>Arachnida</taxon>
        <taxon>Araneae</taxon>
        <taxon>Araneomorphae</taxon>
        <taxon>Entelegynae</taxon>
        <taxon>Araneoidea</taxon>
        <taxon>Araneidae</taxon>
        <taxon>Araneus</taxon>
    </lineage>
</organism>
<dbReference type="Proteomes" id="UP000499080">
    <property type="component" value="Unassembled WGS sequence"/>
</dbReference>